<gene>
    <name evidence="3" type="ORF">Hsar01_00624</name>
</gene>
<evidence type="ECO:0000256" key="1">
    <source>
        <dbReference type="SAM" id="SignalP"/>
    </source>
</evidence>
<organism evidence="3 4">
    <name type="scientific">Haloferula sargassicola</name>
    <dbReference type="NCBI Taxonomy" id="490096"/>
    <lineage>
        <taxon>Bacteria</taxon>
        <taxon>Pseudomonadati</taxon>
        <taxon>Verrucomicrobiota</taxon>
        <taxon>Verrucomicrobiia</taxon>
        <taxon>Verrucomicrobiales</taxon>
        <taxon>Verrucomicrobiaceae</taxon>
        <taxon>Haloferula</taxon>
    </lineage>
</organism>
<keyword evidence="1" id="KW-0732">Signal</keyword>
<dbReference type="InterPro" id="IPR010496">
    <property type="entry name" value="AL/BT2_dom"/>
</dbReference>
<reference evidence="3 4" key="1">
    <citation type="submission" date="2024-02" db="EMBL/GenBank/DDBJ databases">
        <title>Haloferula sargassicola NBRC 104335.</title>
        <authorList>
            <person name="Ichikawa N."/>
            <person name="Katano-Makiyama Y."/>
            <person name="Hidaka K."/>
        </authorList>
    </citation>
    <scope>NUCLEOTIDE SEQUENCE [LARGE SCALE GENOMIC DNA]</scope>
    <source>
        <strain evidence="3 4">NBRC 104335</strain>
    </source>
</reference>
<feature type="domain" description="3-keto-alpha-glucoside-1,2-lyase/3-keto-2-hydroxy-glucal hydratase" evidence="2">
    <location>
        <begin position="36"/>
        <end position="252"/>
    </location>
</feature>
<evidence type="ECO:0000259" key="2">
    <source>
        <dbReference type="Pfam" id="PF06439"/>
    </source>
</evidence>
<dbReference type="Gene3D" id="2.60.120.560">
    <property type="entry name" value="Exo-inulinase, domain 1"/>
    <property type="match status" value="1"/>
</dbReference>
<dbReference type="EMBL" id="BAABRI010000003">
    <property type="protein sequence ID" value="GAA5481415.1"/>
    <property type="molecule type" value="Genomic_DNA"/>
</dbReference>
<evidence type="ECO:0000313" key="3">
    <source>
        <dbReference type="EMBL" id="GAA5481415.1"/>
    </source>
</evidence>
<dbReference type="Pfam" id="PF06439">
    <property type="entry name" value="3keto-disac_hyd"/>
    <property type="match status" value="1"/>
</dbReference>
<dbReference type="Proteomes" id="UP001476282">
    <property type="component" value="Unassembled WGS sequence"/>
</dbReference>
<evidence type="ECO:0000313" key="4">
    <source>
        <dbReference type="Proteomes" id="UP001476282"/>
    </source>
</evidence>
<comment type="caution">
    <text evidence="3">The sequence shown here is derived from an EMBL/GenBank/DDBJ whole genome shotgun (WGS) entry which is preliminary data.</text>
</comment>
<accession>A0ABP9UIS2</accession>
<name>A0ABP9UIS2_9BACT</name>
<proteinExistence type="predicted"/>
<dbReference type="RefSeq" id="WP_353565567.1">
    <property type="nucleotide sequence ID" value="NZ_BAABRI010000003.1"/>
</dbReference>
<keyword evidence="4" id="KW-1185">Reference proteome</keyword>
<sequence>MKTHLILISGLLFGLLPVLGADPAPNTLTLRQKADGWRLLWDGRTSEGWRSAKSDQFPAKGWEMKDGILTVLPSGGGESGGGGDIITRERFKDFELQVDFRITEGANSGIKYYVQPNLGPIDKVTGKPAKTGSAIGLEFQILDDARHPDAKLGRNGNRTISSLYDLIPADADKKVNPVGEWNTARVVAKDGHVEHWLNGEKVVDYDRNSAAFRKLVKMSKYKDIPQFGEWQDGHILLQDHGNKVSFRNIMIRTPKTK</sequence>
<protein>
    <recommendedName>
        <fullName evidence="2">3-keto-alpha-glucoside-1,2-lyase/3-keto-2-hydroxy-glucal hydratase domain-containing protein</fullName>
    </recommendedName>
</protein>
<feature type="chain" id="PRO_5046852775" description="3-keto-alpha-glucoside-1,2-lyase/3-keto-2-hydroxy-glucal hydratase domain-containing protein" evidence="1">
    <location>
        <begin position="21"/>
        <end position="257"/>
    </location>
</feature>
<feature type="signal peptide" evidence="1">
    <location>
        <begin position="1"/>
        <end position="20"/>
    </location>
</feature>